<dbReference type="EMBL" id="JAAMPI010000756">
    <property type="protein sequence ID" value="KAF4628836.1"/>
    <property type="molecule type" value="Genomic_DNA"/>
</dbReference>
<dbReference type="PANTHER" id="PTHR35395:SF1">
    <property type="entry name" value="DUF6536 DOMAIN-CONTAINING PROTEIN"/>
    <property type="match status" value="1"/>
</dbReference>
<name>A0A8H4RHJ3_9HELO</name>
<sequence>MLIVIAANAAKACIMILTILKLKAPTLVTVGDAVASFLEVPDPTTKDICLSTKVDVRKRRWKMQPAKPWTPTKRFWFRAASIKRRLTCSLFCLIGISFGVFFWALAMPLNYTYKDLWDLGFGTITPDFILTNNGVHPNLGLPRQFAIGNPLLHISDLQWLILCHAGCVGVESVCSLPETTESDNTCREPEVYLLSPPAV</sequence>
<dbReference type="OrthoDB" id="5429634at2759"/>
<accession>A0A8H4RHJ3</accession>
<comment type="caution">
    <text evidence="2">The sequence shown here is derived from an EMBL/GenBank/DDBJ whole genome shotgun (WGS) entry which is preliminary data.</text>
</comment>
<dbReference type="AlphaFoldDB" id="A0A8H4RHJ3"/>
<keyword evidence="1" id="KW-0812">Transmembrane</keyword>
<reference evidence="2 3" key="1">
    <citation type="submission" date="2020-03" db="EMBL/GenBank/DDBJ databases">
        <title>Draft Genome Sequence of Cudoniella acicularis.</title>
        <authorList>
            <person name="Buettner E."/>
            <person name="Kellner H."/>
        </authorList>
    </citation>
    <scope>NUCLEOTIDE SEQUENCE [LARGE SCALE GENOMIC DNA]</scope>
    <source>
        <strain evidence="2 3">DSM 108380</strain>
    </source>
</reference>
<dbReference type="Proteomes" id="UP000566819">
    <property type="component" value="Unassembled WGS sequence"/>
</dbReference>
<feature type="transmembrane region" description="Helical" evidence="1">
    <location>
        <begin position="86"/>
        <end position="106"/>
    </location>
</feature>
<proteinExistence type="predicted"/>
<evidence type="ECO:0000313" key="2">
    <source>
        <dbReference type="EMBL" id="KAF4628836.1"/>
    </source>
</evidence>
<keyword evidence="3" id="KW-1185">Reference proteome</keyword>
<keyword evidence="1" id="KW-0472">Membrane</keyword>
<keyword evidence="1" id="KW-1133">Transmembrane helix</keyword>
<gene>
    <name evidence="2" type="ORF">G7Y89_g9316</name>
</gene>
<protein>
    <submittedName>
        <fullName evidence="2">Uncharacterized protein</fullName>
    </submittedName>
</protein>
<dbReference type="PANTHER" id="PTHR35395">
    <property type="entry name" value="DUF6536 DOMAIN-CONTAINING PROTEIN"/>
    <property type="match status" value="1"/>
</dbReference>
<evidence type="ECO:0000256" key="1">
    <source>
        <dbReference type="SAM" id="Phobius"/>
    </source>
</evidence>
<organism evidence="2 3">
    <name type="scientific">Cudoniella acicularis</name>
    <dbReference type="NCBI Taxonomy" id="354080"/>
    <lineage>
        <taxon>Eukaryota</taxon>
        <taxon>Fungi</taxon>
        <taxon>Dikarya</taxon>
        <taxon>Ascomycota</taxon>
        <taxon>Pezizomycotina</taxon>
        <taxon>Leotiomycetes</taxon>
        <taxon>Helotiales</taxon>
        <taxon>Tricladiaceae</taxon>
        <taxon>Cudoniella</taxon>
    </lineage>
</organism>
<evidence type="ECO:0000313" key="3">
    <source>
        <dbReference type="Proteomes" id="UP000566819"/>
    </source>
</evidence>